<gene>
    <name evidence="2" type="ORF">BaRGS_00000266</name>
</gene>
<evidence type="ECO:0000256" key="1">
    <source>
        <dbReference type="SAM" id="SignalP"/>
    </source>
</evidence>
<feature type="chain" id="PRO_5044784120" description="Secreted protein" evidence="1">
    <location>
        <begin position="18"/>
        <end position="98"/>
    </location>
</feature>
<protein>
    <recommendedName>
        <fullName evidence="4">Secreted protein</fullName>
    </recommendedName>
</protein>
<reference evidence="2 3" key="1">
    <citation type="journal article" date="2023" name="Sci. Data">
        <title>Genome assembly of the Korean intertidal mud-creeper Batillaria attramentaria.</title>
        <authorList>
            <person name="Patra A.K."/>
            <person name="Ho P.T."/>
            <person name="Jun S."/>
            <person name="Lee S.J."/>
            <person name="Kim Y."/>
            <person name="Won Y.J."/>
        </authorList>
    </citation>
    <scope>NUCLEOTIDE SEQUENCE [LARGE SCALE GENOMIC DNA]</scope>
    <source>
        <strain evidence="2">Wonlab-2016</strain>
    </source>
</reference>
<dbReference type="Proteomes" id="UP001519460">
    <property type="component" value="Unassembled WGS sequence"/>
</dbReference>
<evidence type="ECO:0000313" key="3">
    <source>
        <dbReference type="Proteomes" id="UP001519460"/>
    </source>
</evidence>
<evidence type="ECO:0000313" key="2">
    <source>
        <dbReference type="EMBL" id="KAK7508700.1"/>
    </source>
</evidence>
<keyword evidence="3" id="KW-1185">Reference proteome</keyword>
<sequence>MASTLICTTIILGLLLGHNVDFIVGRPAHKFRHMAFRTRCCFVDLFCARACFLLGGSNSQSKRKRRSLLKAMSAIRDLKLRGLLQSLHHSLTLDKTSS</sequence>
<name>A0ABD0M9W7_9CAEN</name>
<keyword evidence="1" id="KW-0732">Signal</keyword>
<dbReference type="AlphaFoldDB" id="A0ABD0M9W7"/>
<accession>A0ABD0M9W7</accession>
<comment type="caution">
    <text evidence="2">The sequence shown here is derived from an EMBL/GenBank/DDBJ whole genome shotgun (WGS) entry which is preliminary data.</text>
</comment>
<evidence type="ECO:0008006" key="4">
    <source>
        <dbReference type="Google" id="ProtNLM"/>
    </source>
</evidence>
<dbReference type="EMBL" id="JACVVK020000001">
    <property type="protein sequence ID" value="KAK7508700.1"/>
    <property type="molecule type" value="Genomic_DNA"/>
</dbReference>
<proteinExistence type="predicted"/>
<feature type="signal peptide" evidence="1">
    <location>
        <begin position="1"/>
        <end position="17"/>
    </location>
</feature>
<organism evidence="2 3">
    <name type="scientific">Batillaria attramentaria</name>
    <dbReference type="NCBI Taxonomy" id="370345"/>
    <lineage>
        <taxon>Eukaryota</taxon>
        <taxon>Metazoa</taxon>
        <taxon>Spiralia</taxon>
        <taxon>Lophotrochozoa</taxon>
        <taxon>Mollusca</taxon>
        <taxon>Gastropoda</taxon>
        <taxon>Caenogastropoda</taxon>
        <taxon>Sorbeoconcha</taxon>
        <taxon>Cerithioidea</taxon>
        <taxon>Batillariidae</taxon>
        <taxon>Batillaria</taxon>
    </lineage>
</organism>